<evidence type="ECO:0000256" key="1">
    <source>
        <dbReference type="SAM" id="Phobius"/>
    </source>
</evidence>
<keyword evidence="1" id="KW-1133">Transmembrane helix</keyword>
<name>A0AAQ3KYA1_9LILI</name>
<reference evidence="2 3" key="1">
    <citation type="submission" date="2023-10" db="EMBL/GenBank/DDBJ databases">
        <title>Chromosome-scale genome assembly provides insights into flower coloration mechanisms of Canna indica.</title>
        <authorList>
            <person name="Li C."/>
        </authorList>
    </citation>
    <scope>NUCLEOTIDE SEQUENCE [LARGE SCALE GENOMIC DNA]</scope>
    <source>
        <tissue evidence="2">Flower</tissue>
    </source>
</reference>
<accession>A0AAQ3KYA1</accession>
<keyword evidence="1" id="KW-0472">Membrane</keyword>
<evidence type="ECO:0000313" key="2">
    <source>
        <dbReference type="EMBL" id="WOL15772.1"/>
    </source>
</evidence>
<dbReference type="AlphaFoldDB" id="A0AAQ3KYA1"/>
<sequence length="102" mass="11109">MTPFDDALAFANCTEKTLHHLFFKSEFKNMVLKVLLIAGLVISAALMVCVTREANASLQKALTENLEVDGTLVTPPLPAMSEPLPDLNQPLIIKIDDDGTNN</sequence>
<keyword evidence="1" id="KW-0812">Transmembrane</keyword>
<protein>
    <submittedName>
        <fullName evidence="2">Uncharacterized protein</fullName>
    </submittedName>
</protein>
<keyword evidence="3" id="KW-1185">Reference proteome</keyword>
<gene>
    <name evidence="2" type="ORF">Cni_G24553</name>
</gene>
<dbReference type="Proteomes" id="UP001327560">
    <property type="component" value="Chromosome 8"/>
</dbReference>
<dbReference type="EMBL" id="CP136897">
    <property type="protein sequence ID" value="WOL15772.1"/>
    <property type="molecule type" value="Genomic_DNA"/>
</dbReference>
<evidence type="ECO:0000313" key="3">
    <source>
        <dbReference type="Proteomes" id="UP001327560"/>
    </source>
</evidence>
<proteinExistence type="predicted"/>
<organism evidence="2 3">
    <name type="scientific">Canna indica</name>
    <name type="common">Indian-shot</name>
    <dbReference type="NCBI Taxonomy" id="4628"/>
    <lineage>
        <taxon>Eukaryota</taxon>
        <taxon>Viridiplantae</taxon>
        <taxon>Streptophyta</taxon>
        <taxon>Embryophyta</taxon>
        <taxon>Tracheophyta</taxon>
        <taxon>Spermatophyta</taxon>
        <taxon>Magnoliopsida</taxon>
        <taxon>Liliopsida</taxon>
        <taxon>Zingiberales</taxon>
        <taxon>Cannaceae</taxon>
        <taxon>Canna</taxon>
    </lineage>
</organism>
<feature type="transmembrane region" description="Helical" evidence="1">
    <location>
        <begin position="30"/>
        <end position="50"/>
    </location>
</feature>